<organism evidence="1 2">
    <name type="scientific">Lindgomyces ingoldianus</name>
    <dbReference type="NCBI Taxonomy" id="673940"/>
    <lineage>
        <taxon>Eukaryota</taxon>
        <taxon>Fungi</taxon>
        <taxon>Dikarya</taxon>
        <taxon>Ascomycota</taxon>
        <taxon>Pezizomycotina</taxon>
        <taxon>Dothideomycetes</taxon>
        <taxon>Pleosporomycetidae</taxon>
        <taxon>Pleosporales</taxon>
        <taxon>Lindgomycetaceae</taxon>
        <taxon>Lindgomyces</taxon>
    </lineage>
</organism>
<protein>
    <submittedName>
        <fullName evidence="1">Uncharacterized protein</fullName>
    </submittedName>
</protein>
<evidence type="ECO:0000313" key="2">
    <source>
        <dbReference type="Proteomes" id="UP000799755"/>
    </source>
</evidence>
<reference evidence="1" key="1">
    <citation type="journal article" date="2020" name="Stud. Mycol.">
        <title>101 Dothideomycetes genomes: a test case for predicting lifestyles and emergence of pathogens.</title>
        <authorList>
            <person name="Haridas S."/>
            <person name="Albert R."/>
            <person name="Binder M."/>
            <person name="Bloem J."/>
            <person name="Labutti K."/>
            <person name="Salamov A."/>
            <person name="Andreopoulos B."/>
            <person name="Baker S."/>
            <person name="Barry K."/>
            <person name="Bills G."/>
            <person name="Bluhm B."/>
            <person name="Cannon C."/>
            <person name="Castanera R."/>
            <person name="Culley D."/>
            <person name="Daum C."/>
            <person name="Ezra D."/>
            <person name="Gonzalez J."/>
            <person name="Henrissat B."/>
            <person name="Kuo A."/>
            <person name="Liang C."/>
            <person name="Lipzen A."/>
            <person name="Lutzoni F."/>
            <person name="Magnuson J."/>
            <person name="Mondo S."/>
            <person name="Nolan M."/>
            <person name="Ohm R."/>
            <person name="Pangilinan J."/>
            <person name="Park H.-J."/>
            <person name="Ramirez L."/>
            <person name="Alfaro M."/>
            <person name="Sun H."/>
            <person name="Tritt A."/>
            <person name="Yoshinaga Y."/>
            <person name="Zwiers L.-H."/>
            <person name="Turgeon B."/>
            <person name="Goodwin S."/>
            <person name="Spatafora J."/>
            <person name="Crous P."/>
            <person name="Grigoriev I."/>
        </authorList>
    </citation>
    <scope>NUCLEOTIDE SEQUENCE</scope>
    <source>
        <strain evidence="1">ATCC 200398</strain>
    </source>
</reference>
<name>A0ACB6R395_9PLEO</name>
<sequence>MRALDKQWSLANRASAFWPTCCRDTRSGPVNLYLILANSSPPSNNYLALHLRITCPPFKTYLAERVRAFRTNPFAAFTPPCFQHLSILPAATSLKHTAVCSTLAPSTSPWPSVCHSTATAPTATNLRLTPSSRLSLSSANCAPSILLVRAASFDSCFTSLSLHPYSKASPGYGINTGIKTLSRQIMLYRYLACGYLSTSTSFYSTSTLRSSVHVRTNGKSTEALVHKALSSSHIRATSLSFNELLFSRTQSQPSLISSLHLPLSNNIILFISKAPNSCFLFNGQPCGAARPHSPQR</sequence>
<comment type="caution">
    <text evidence="1">The sequence shown here is derived from an EMBL/GenBank/DDBJ whole genome shotgun (WGS) entry which is preliminary data.</text>
</comment>
<evidence type="ECO:0000313" key="1">
    <source>
        <dbReference type="EMBL" id="KAF2472911.1"/>
    </source>
</evidence>
<dbReference type="Proteomes" id="UP000799755">
    <property type="component" value="Unassembled WGS sequence"/>
</dbReference>
<keyword evidence="2" id="KW-1185">Reference proteome</keyword>
<gene>
    <name evidence="1" type="ORF">BDR25DRAFT_353224</name>
</gene>
<accession>A0ACB6R395</accession>
<proteinExistence type="predicted"/>
<dbReference type="EMBL" id="MU003501">
    <property type="protein sequence ID" value="KAF2472911.1"/>
    <property type="molecule type" value="Genomic_DNA"/>
</dbReference>